<dbReference type="InterPro" id="IPR036761">
    <property type="entry name" value="TTHA0802/YceI-like_sf"/>
</dbReference>
<dbReference type="RefSeq" id="WP_119476341.1">
    <property type="nucleotide sequence ID" value="NZ_QXML01000001.1"/>
</dbReference>
<dbReference type="Pfam" id="PF04264">
    <property type="entry name" value="YceI"/>
    <property type="match status" value="1"/>
</dbReference>
<dbReference type="SMART" id="SM00867">
    <property type="entry name" value="YceI"/>
    <property type="match status" value="1"/>
</dbReference>
<dbReference type="OrthoDB" id="9811006at2"/>
<feature type="domain" description="Lipid/polyisoprenoid-binding YceI-like" evidence="1">
    <location>
        <begin position="5"/>
        <end position="172"/>
    </location>
</feature>
<dbReference type="PANTHER" id="PTHR34406:SF1">
    <property type="entry name" value="PROTEIN YCEI"/>
    <property type="match status" value="1"/>
</dbReference>
<reference evidence="2 3" key="1">
    <citation type="submission" date="2018-09" db="EMBL/GenBank/DDBJ databases">
        <authorList>
            <person name="Wang X."/>
            <person name="Du Z."/>
        </authorList>
    </citation>
    <scope>NUCLEOTIDE SEQUENCE [LARGE SCALE GENOMIC DNA]</scope>
    <source>
        <strain evidence="2 3">N3</strain>
    </source>
</reference>
<evidence type="ECO:0000259" key="1">
    <source>
        <dbReference type="SMART" id="SM00867"/>
    </source>
</evidence>
<organism evidence="2 3">
    <name type="scientific">Algoriphagus lacus</name>
    <dbReference type="NCBI Taxonomy" id="2056311"/>
    <lineage>
        <taxon>Bacteria</taxon>
        <taxon>Pseudomonadati</taxon>
        <taxon>Bacteroidota</taxon>
        <taxon>Cytophagia</taxon>
        <taxon>Cytophagales</taxon>
        <taxon>Cyclobacteriaceae</taxon>
        <taxon>Algoriphagus</taxon>
    </lineage>
</organism>
<evidence type="ECO:0000313" key="3">
    <source>
        <dbReference type="Proteomes" id="UP000283522"/>
    </source>
</evidence>
<dbReference type="SUPFAM" id="SSF101874">
    <property type="entry name" value="YceI-like"/>
    <property type="match status" value="1"/>
</dbReference>
<dbReference type="AlphaFoldDB" id="A0A418PXR7"/>
<sequence length="184" mass="19971">MSTTKWIIDPTHSEVSFKVKHLVISTVTGYFRKFEGSAESTSDDFEGATVAFSADIDSIDTNQADRDGHLKSADFFDAANHPKLSFSGKVSKNGGDYKLLGDLTIRGNKHAVELDIDFGGVTGDPYGQTKAGFEMEGKISRKEFGLTWSAMTEAGNVVVSDQVRLILNVQLVKQVVNEMAEATA</sequence>
<proteinExistence type="predicted"/>
<dbReference type="Proteomes" id="UP000283522">
    <property type="component" value="Unassembled WGS sequence"/>
</dbReference>
<evidence type="ECO:0000313" key="2">
    <source>
        <dbReference type="EMBL" id="RIW18865.1"/>
    </source>
</evidence>
<comment type="caution">
    <text evidence="2">The sequence shown here is derived from an EMBL/GenBank/DDBJ whole genome shotgun (WGS) entry which is preliminary data.</text>
</comment>
<dbReference type="PANTHER" id="PTHR34406">
    <property type="entry name" value="PROTEIN YCEI"/>
    <property type="match status" value="1"/>
</dbReference>
<protein>
    <submittedName>
        <fullName evidence="2">Polyisoprenoid-binding protein</fullName>
    </submittedName>
</protein>
<dbReference type="Gene3D" id="2.40.128.110">
    <property type="entry name" value="Lipid/polyisoprenoid-binding, YceI-like"/>
    <property type="match status" value="1"/>
</dbReference>
<dbReference type="EMBL" id="QXML01000001">
    <property type="protein sequence ID" value="RIW18865.1"/>
    <property type="molecule type" value="Genomic_DNA"/>
</dbReference>
<gene>
    <name evidence="2" type="ORF">D0X99_04065</name>
</gene>
<keyword evidence="3" id="KW-1185">Reference proteome</keyword>
<accession>A0A418PXR7</accession>
<dbReference type="InterPro" id="IPR007372">
    <property type="entry name" value="Lipid/polyisoprenoid-bd_YceI"/>
</dbReference>
<name>A0A418PXR7_9BACT</name>